<keyword evidence="3 7" id="KW-1003">Cell membrane</keyword>
<evidence type="ECO:0000313" key="10">
    <source>
        <dbReference type="Proteomes" id="UP000003438"/>
    </source>
</evidence>
<protein>
    <submittedName>
        <fullName evidence="9">MBOAT family protein</fullName>
    </submittedName>
</protein>
<dbReference type="PANTHER" id="PTHR13285:SF18">
    <property type="entry name" value="PROTEIN-CYSTEINE N-PALMITOYLTRANSFERASE RASP"/>
    <property type="match status" value="1"/>
</dbReference>
<dbReference type="InterPro" id="IPR028362">
    <property type="entry name" value="AlgI"/>
</dbReference>
<dbReference type="PIRSF" id="PIRSF500217">
    <property type="entry name" value="AlgI"/>
    <property type="match status" value="1"/>
</dbReference>
<dbReference type="GO" id="GO:0042121">
    <property type="term" value="P:alginic acid biosynthetic process"/>
    <property type="evidence" value="ECO:0007669"/>
    <property type="project" value="InterPro"/>
</dbReference>
<dbReference type="HOGENOM" id="CLU_025255_0_1_9"/>
<evidence type="ECO:0000256" key="5">
    <source>
        <dbReference type="ARBA" id="ARBA00022989"/>
    </source>
</evidence>
<evidence type="ECO:0000256" key="3">
    <source>
        <dbReference type="ARBA" id="ARBA00022475"/>
    </source>
</evidence>
<dbReference type="Pfam" id="PF03062">
    <property type="entry name" value="MBOAT"/>
    <property type="match status" value="1"/>
</dbReference>
<evidence type="ECO:0000256" key="4">
    <source>
        <dbReference type="ARBA" id="ARBA00022692"/>
    </source>
</evidence>
<dbReference type="RefSeq" id="WP_007047017.1">
    <property type="nucleotide sequence ID" value="NZ_GG704769.1"/>
</dbReference>
<evidence type="ECO:0000313" key="9">
    <source>
        <dbReference type="EMBL" id="EFB75857.1"/>
    </source>
</evidence>
<keyword evidence="7" id="KW-0808">Transferase</keyword>
<keyword evidence="7" id="KW-0012">Acyltransferase</keyword>
<gene>
    <name evidence="9" type="ORF">SUBVAR_05636</name>
</gene>
<keyword evidence="5 8" id="KW-1133">Transmembrane helix</keyword>
<dbReference type="GO" id="GO:0016746">
    <property type="term" value="F:acyltransferase activity"/>
    <property type="evidence" value="ECO:0007669"/>
    <property type="project" value="UniProtKB-KW"/>
</dbReference>
<organism evidence="9 10">
    <name type="scientific">Subdoligranulum variabile DSM 15176</name>
    <dbReference type="NCBI Taxonomy" id="411471"/>
    <lineage>
        <taxon>Bacteria</taxon>
        <taxon>Bacillati</taxon>
        <taxon>Bacillota</taxon>
        <taxon>Clostridia</taxon>
        <taxon>Eubacteriales</taxon>
        <taxon>Oscillospiraceae</taxon>
        <taxon>Subdoligranulum</taxon>
    </lineage>
</organism>
<keyword evidence="10" id="KW-1185">Reference proteome</keyword>
<feature type="transmembrane region" description="Helical" evidence="8">
    <location>
        <begin position="475"/>
        <end position="497"/>
    </location>
</feature>
<dbReference type="InterPro" id="IPR024194">
    <property type="entry name" value="Ac/AlaTfrase_AlgI/DltB"/>
</dbReference>
<keyword evidence="6 7" id="KW-0472">Membrane</keyword>
<feature type="transmembrane region" description="Helical" evidence="8">
    <location>
        <begin position="20"/>
        <end position="39"/>
    </location>
</feature>
<dbReference type="InterPro" id="IPR051085">
    <property type="entry name" value="MB_O-acyltransferase"/>
</dbReference>
<feature type="transmembrane region" description="Helical" evidence="8">
    <location>
        <begin position="132"/>
        <end position="149"/>
    </location>
</feature>
<proteinExistence type="inferred from homology"/>
<sequence length="500" mass="56973">MTITWEQVLAFLSGDQSMTITSLLFIVFFAATALIHYALPRIARPYFLLAASYAFFCYDPANRPLVWVLLSATLITWLCGLVIGRVKNRAVRVIALVAAIAFGIGVLVYYKYWNLLADSLGGSWLARRDNLLAPLGLSYFTFAALSYTIDVYKHRCRVETNPFHYALFVSFFPTLINGPIERYPQLRPQIQKSRRFSYNRCAGGAFRMLWGYTKKMVIADNLSQYVSVVYGDPTQMSGPNLVAATVLFAIQLYMDFSGCCDIALGAARILGYDLIENFQSPFESRSFGEFWRRWHISMTGWFRDYVYFSLGGSRCAPWRHYLNIIIVFLCSGLWHGADWRYLVWGLACGLISAFSVLTARPRRALGRINPLYRAGWFKTLWQILCTNVLFCVTLVFFASALYNADPFAIYSAMLQGWQGLAGSWHQITALLYDSGIDGRLPVVLWFGCFVVFAVEHTGQNISAWIRKQVWPLRWTLYYTAAAAILFFAAFGQSAFIYQQY</sequence>
<dbReference type="PIRSF" id="PIRSF016636">
    <property type="entry name" value="AlgI_DltB"/>
    <property type="match status" value="1"/>
</dbReference>
<evidence type="ECO:0000256" key="6">
    <source>
        <dbReference type="ARBA" id="ARBA00023136"/>
    </source>
</evidence>
<evidence type="ECO:0000256" key="1">
    <source>
        <dbReference type="ARBA" id="ARBA00004651"/>
    </source>
</evidence>
<feature type="transmembrane region" description="Helical" evidence="8">
    <location>
        <begin position="93"/>
        <end position="112"/>
    </location>
</feature>
<dbReference type="InterPro" id="IPR004299">
    <property type="entry name" value="MBOAT_fam"/>
</dbReference>
<evidence type="ECO:0000256" key="8">
    <source>
        <dbReference type="SAM" id="Phobius"/>
    </source>
</evidence>
<dbReference type="OrthoDB" id="9805788at2"/>
<dbReference type="GO" id="GO:0005886">
    <property type="term" value="C:plasma membrane"/>
    <property type="evidence" value="ECO:0007669"/>
    <property type="project" value="UniProtKB-SubCell"/>
</dbReference>
<name>D1PMS2_9FIRM</name>
<comment type="similarity">
    <text evidence="2 7">Belongs to the membrane-bound acyltransferase family.</text>
</comment>
<feature type="transmembrane region" description="Helical" evidence="8">
    <location>
        <begin position="318"/>
        <end position="335"/>
    </location>
</feature>
<feature type="transmembrane region" description="Helical" evidence="8">
    <location>
        <begin position="438"/>
        <end position="454"/>
    </location>
</feature>
<feature type="transmembrane region" description="Helical" evidence="8">
    <location>
        <begin position="380"/>
        <end position="402"/>
    </location>
</feature>
<accession>D1PMS2</accession>
<feature type="transmembrane region" description="Helical" evidence="8">
    <location>
        <begin position="67"/>
        <end position="86"/>
    </location>
</feature>
<evidence type="ECO:0000256" key="2">
    <source>
        <dbReference type="ARBA" id="ARBA00010323"/>
    </source>
</evidence>
<dbReference type="eggNOG" id="COG1696">
    <property type="taxonomic scope" value="Bacteria"/>
</dbReference>
<dbReference type="Proteomes" id="UP000003438">
    <property type="component" value="Unassembled WGS sequence"/>
</dbReference>
<dbReference type="EMBL" id="ACBY02000023">
    <property type="protein sequence ID" value="EFB75857.1"/>
    <property type="molecule type" value="Genomic_DNA"/>
</dbReference>
<dbReference type="AlphaFoldDB" id="D1PMS2"/>
<dbReference type="STRING" id="411471.SUBVAR_05636"/>
<comment type="subcellular location">
    <subcellularLocation>
        <location evidence="1">Cell membrane</location>
        <topology evidence="1">Multi-pass membrane protein</topology>
    </subcellularLocation>
</comment>
<dbReference type="PANTHER" id="PTHR13285">
    <property type="entry name" value="ACYLTRANSFERASE"/>
    <property type="match status" value="1"/>
</dbReference>
<comment type="caution">
    <text evidence="9">The sequence shown here is derived from an EMBL/GenBank/DDBJ whole genome shotgun (WGS) entry which is preliminary data.</text>
</comment>
<evidence type="ECO:0000256" key="7">
    <source>
        <dbReference type="PIRNR" id="PIRNR016636"/>
    </source>
</evidence>
<reference evidence="9" key="1">
    <citation type="submission" date="2009-12" db="EMBL/GenBank/DDBJ databases">
        <authorList>
            <person name="Weinstock G."/>
            <person name="Sodergren E."/>
            <person name="Clifton S."/>
            <person name="Fulton L."/>
            <person name="Fulton B."/>
            <person name="Courtney L."/>
            <person name="Fronick C."/>
            <person name="Harrison M."/>
            <person name="Strong C."/>
            <person name="Farmer C."/>
            <person name="Delahaunty K."/>
            <person name="Markovic C."/>
            <person name="Hall O."/>
            <person name="Minx P."/>
            <person name="Tomlinson C."/>
            <person name="Mitreva M."/>
            <person name="Nelson J."/>
            <person name="Hou S."/>
            <person name="Wollam A."/>
            <person name="Pepin K.H."/>
            <person name="Johnson M."/>
            <person name="Bhonagiri V."/>
            <person name="Nash W.E."/>
            <person name="Warren W."/>
            <person name="Chinwalla A."/>
            <person name="Mardis E.R."/>
            <person name="Wilson R.K."/>
        </authorList>
    </citation>
    <scope>NUCLEOTIDE SEQUENCE [LARGE SCALE GENOMIC DNA]</scope>
    <source>
        <strain evidence="9">DSM 15176</strain>
    </source>
</reference>
<feature type="transmembrane region" description="Helical" evidence="8">
    <location>
        <begin position="341"/>
        <end position="359"/>
    </location>
</feature>
<keyword evidence="4 8" id="KW-0812">Transmembrane</keyword>